<dbReference type="PANTHER" id="PTHR46093">
    <property type="entry name" value="ACYL-COA-BINDING DOMAIN-CONTAINING PROTEIN 5"/>
    <property type="match status" value="1"/>
</dbReference>
<evidence type="ECO:0000256" key="2">
    <source>
        <dbReference type="ARBA" id="ARBA00022723"/>
    </source>
</evidence>
<keyword evidence="4 6" id="KW-0863">Zinc-finger</keyword>
<comment type="caution">
    <text evidence="8">The sequence shown here is derived from an EMBL/GenBank/DDBJ whole genome shotgun (WGS) entry which is preliminary data.</text>
</comment>
<dbReference type="InterPro" id="IPR002893">
    <property type="entry name" value="Znf_MYND"/>
</dbReference>
<dbReference type="AlphaFoldDB" id="A0A2P6NY09"/>
<dbReference type="InterPro" id="IPR011990">
    <property type="entry name" value="TPR-like_helical_dom_sf"/>
</dbReference>
<name>A0A2P6NY09_9EUKA</name>
<dbReference type="Gene3D" id="1.25.40.10">
    <property type="entry name" value="Tetratricopeptide repeat domain"/>
    <property type="match status" value="1"/>
</dbReference>
<evidence type="ECO:0000313" key="9">
    <source>
        <dbReference type="Proteomes" id="UP000241769"/>
    </source>
</evidence>
<dbReference type="Proteomes" id="UP000241769">
    <property type="component" value="Unassembled WGS sequence"/>
</dbReference>
<dbReference type="InParanoid" id="A0A2P6NY09"/>
<dbReference type="Pfam" id="PF01753">
    <property type="entry name" value="zf-MYND"/>
    <property type="match status" value="1"/>
</dbReference>
<dbReference type="InterPro" id="IPR015915">
    <property type="entry name" value="Kelch-typ_b-propeller"/>
</dbReference>
<dbReference type="SUPFAM" id="SSF48452">
    <property type="entry name" value="TPR-like"/>
    <property type="match status" value="1"/>
</dbReference>
<keyword evidence="2" id="KW-0479">Metal-binding</keyword>
<protein>
    <recommendedName>
        <fullName evidence="7">MYND-type domain-containing protein</fullName>
    </recommendedName>
</protein>
<evidence type="ECO:0000256" key="1">
    <source>
        <dbReference type="ARBA" id="ARBA00022441"/>
    </source>
</evidence>
<keyword evidence="1" id="KW-0880">Kelch repeat</keyword>
<dbReference type="Gene3D" id="2.120.10.80">
    <property type="entry name" value="Kelch-type beta propeller"/>
    <property type="match status" value="2"/>
</dbReference>
<feature type="domain" description="MYND-type" evidence="7">
    <location>
        <begin position="584"/>
        <end position="623"/>
    </location>
</feature>
<dbReference type="SUPFAM" id="SSF117281">
    <property type="entry name" value="Kelch motif"/>
    <property type="match status" value="1"/>
</dbReference>
<sequence length="634" mass="72180">MSQSATARAIESLLIHKVQSVPDDDFLGELKATANNLYKNEQYLEAVALYSRILASSPSFNQRTVSLTNRAQCWLRVKMLDKVLTDCDEVIQSYFVPLRSDPSDAWSKDLQKFFAKAVWRRAQAFSDLGNRSSALRCYLHFEKFVVDHQLDKSLEGELKLVRKQLATLSTPVPPTSSETMVSNWVNPVNLVLDEDILVTGKWTMYPPAAAGKPSGRTGMSMVAVHESEQTCQLWLFGGRTSLSGGRSLDETWTCKLDENSSKWIEHTTSKQKPLPRYSCTMVGYRLNVYLFGRCDNYSRQGDSLLWKMETKNGQWVPMENPKGKERIPALIEHGASICVERQSMLVYGGCDENQKLNGILLEFHFKTEKWSRYLPEDCDGPRPDARRGHLQWCLGRYLYVMYGQKKSANNEEILCDDFWRLNTQSLNSRPKWKRLNINFNSPVPRHGGHAVTLRGAAYVFGGVTFVDHNSKKEKDRQFLNDVGRYIPSKRGGSWSAVNVKGDKPSIRADCQLSTDGTNIIMMGGHCRTAGQPHVYSRLHQLVVTQPEDDMETEHLDDIVLAGTDPIPDYIIRMRTTSRKEATECNTCKIQFGFKLTMCGRRCGTYYCSRACQEKDWPQHVGRCLHRDNEIAMMD</sequence>
<dbReference type="PROSITE" id="PS50865">
    <property type="entry name" value="ZF_MYND_2"/>
    <property type="match status" value="1"/>
</dbReference>
<keyword evidence="5" id="KW-0862">Zinc</keyword>
<dbReference type="STRING" id="1890364.A0A2P6NY09"/>
<evidence type="ECO:0000259" key="7">
    <source>
        <dbReference type="PROSITE" id="PS50865"/>
    </source>
</evidence>
<proteinExistence type="predicted"/>
<dbReference type="OrthoDB" id="245563at2759"/>
<evidence type="ECO:0000256" key="4">
    <source>
        <dbReference type="ARBA" id="ARBA00022771"/>
    </source>
</evidence>
<dbReference type="GO" id="GO:0008270">
    <property type="term" value="F:zinc ion binding"/>
    <property type="evidence" value="ECO:0007669"/>
    <property type="project" value="UniProtKB-KW"/>
</dbReference>
<evidence type="ECO:0000313" key="8">
    <source>
        <dbReference type="EMBL" id="PRP88844.1"/>
    </source>
</evidence>
<dbReference type="SUPFAM" id="SSF144232">
    <property type="entry name" value="HIT/MYND zinc finger-like"/>
    <property type="match status" value="1"/>
</dbReference>
<evidence type="ECO:0000256" key="5">
    <source>
        <dbReference type="ARBA" id="ARBA00022833"/>
    </source>
</evidence>
<reference evidence="8 9" key="1">
    <citation type="journal article" date="2018" name="Genome Biol. Evol.">
        <title>Multiple Roots of Fruiting Body Formation in Amoebozoa.</title>
        <authorList>
            <person name="Hillmann F."/>
            <person name="Forbes G."/>
            <person name="Novohradska S."/>
            <person name="Ferling I."/>
            <person name="Riege K."/>
            <person name="Groth M."/>
            <person name="Westermann M."/>
            <person name="Marz M."/>
            <person name="Spaller T."/>
            <person name="Winckler T."/>
            <person name="Schaap P."/>
            <person name="Glockner G."/>
        </authorList>
    </citation>
    <scope>NUCLEOTIDE SEQUENCE [LARGE SCALE GENOMIC DNA]</scope>
    <source>
        <strain evidence="8 9">Jena</strain>
    </source>
</reference>
<dbReference type="Pfam" id="PF24681">
    <property type="entry name" value="Kelch_KLHDC2_KLHL20_DRC7"/>
    <property type="match status" value="1"/>
</dbReference>
<evidence type="ECO:0000256" key="3">
    <source>
        <dbReference type="ARBA" id="ARBA00022737"/>
    </source>
</evidence>
<dbReference type="Gene3D" id="6.10.140.2220">
    <property type="match status" value="1"/>
</dbReference>
<gene>
    <name evidence="8" type="ORF">PROFUN_00312</name>
</gene>
<dbReference type="EMBL" id="MDYQ01000007">
    <property type="protein sequence ID" value="PRP88844.1"/>
    <property type="molecule type" value="Genomic_DNA"/>
</dbReference>
<keyword evidence="9" id="KW-1185">Reference proteome</keyword>
<accession>A0A2P6NY09</accession>
<keyword evidence="3" id="KW-0677">Repeat</keyword>
<organism evidence="8 9">
    <name type="scientific">Planoprotostelium fungivorum</name>
    <dbReference type="NCBI Taxonomy" id="1890364"/>
    <lineage>
        <taxon>Eukaryota</taxon>
        <taxon>Amoebozoa</taxon>
        <taxon>Evosea</taxon>
        <taxon>Variosea</taxon>
        <taxon>Cavosteliida</taxon>
        <taxon>Cavosteliaceae</taxon>
        <taxon>Planoprotostelium</taxon>
    </lineage>
</organism>
<dbReference type="PANTHER" id="PTHR46093:SF18">
    <property type="entry name" value="FIBRONECTIN TYPE-III DOMAIN-CONTAINING PROTEIN"/>
    <property type="match status" value="1"/>
</dbReference>
<evidence type="ECO:0000256" key="6">
    <source>
        <dbReference type="PROSITE-ProRule" id="PRU00134"/>
    </source>
</evidence>